<dbReference type="PANTHER" id="PTHR23007">
    <property type="entry name" value="CBL"/>
    <property type="match status" value="1"/>
</dbReference>
<proteinExistence type="predicted"/>
<dbReference type="AlphaFoldDB" id="A0A1J1H6X1"/>
<dbReference type="InterPro" id="IPR024162">
    <property type="entry name" value="Adaptor_Cbl"/>
</dbReference>
<sequence length="958" mass="112689">MKTSQKRSEKKDHTNKKDISNIKNNLNVYTNEDKMRNFKNIHERNEERKRSSNFLILNDKSEFNNYKHNTSKSSISDVSDSLMLNEKQKEGVNNNLITTLIQDIEISNSKLKKNFKTVEIFCSENNFLNSHANEINENINNNINSENINIIISNNSNDKNNDLINESINNELSKKNNLNNKNNSNIFTYSDKQCMNNNSINNIIEEGYSLPLNTTNNNEKEKKRECDDLNNQETMNIQNNSKMDEYKINHENDLLCNISTKSLSLKNNLEEENILKVDNVNENVSNDNTKNENMFSVNDMNMINSNENNINDIILGESNVNGLVPNANNININTESEYFSNTNNENGTLNNTARSRNSNENYSNSEELDYYVLTIADLRNTNENENNGEQEHLPEPRFLSKMFGYEIKPNFEEYNMSKIIRTSLFILIIFILFSIEFSLLYNNILKLKIDSKLILVESHYNNMFLTNFLYQFDEKELNNLIVTNDIIKEEINNGNFMIYNNLCILLKKLRVTCNNLMDYYKADHENIEKLYENTIRAFEELQRKDIIVYRVNESVFIRCNDITTRNLKNNENNIFLFVFSNKYLKISKLFLILTLFFFFVRIALILSRILYEFVLLSCYRDYKLSLSCKRMYLAKYVWSVCTILILEIILGDDCIIWWLHDVDPLFNYHFQYFVWIISLLCFLSFVFCKILRKYSEARNHDYSNICFLLNFFHEFLFGANILFACIFILLNVHKSAIITIIVTVIVLLIDILNDSYVQQAQAINSQPQRSNRPPKKKFYVIENKKKSVKVITLVRINEHIYREIASGNLSKSNNNKNKDSFDSYKIDNTKWWNKKRKIFNLRNIFNKKYLSKNKDFKKPMSNNINTCNSHKLYDLNSSTLEYCEICDERSKNVVLYPCMHGGFCETCIRSLIINSLKSKDALPHCPFCRNNIKNVYKISYEDEQRKVQANTILTIQTK</sequence>
<dbReference type="Gene3D" id="3.30.40.10">
    <property type="entry name" value="Zinc/RING finger domain, C3HC4 (zinc finger)"/>
    <property type="match status" value="1"/>
</dbReference>
<feature type="transmembrane region" description="Helical" evidence="3">
    <location>
        <begin position="424"/>
        <end position="441"/>
    </location>
</feature>
<name>A0A1J1H6X1_PLARL</name>
<dbReference type="VEuPathDB" id="PlasmoDB:PRELSG_1101200"/>
<evidence type="ECO:0000256" key="3">
    <source>
        <dbReference type="SAM" id="Phobius"/>
    </source>
</evidence>
<gene>
    <name evidence="5" type="ORF">PRELSG_1101200</name>
</gene>
<dbReference type="GO" id="GO:0061630">
    <property type="term" value="F:ubiquitin protein ligase activity"/>
    <property type="evidence" value="ECO:0007669"/>
    <property type="project" value="TreeGrafter"/>
</dbReference>
<evidence type="ECO:0000256" key="2">
    <source>
        <dbReference type="SAM" id="MobiDB-lite"/>
    </source>
</evidence>
<dbReference type="PANTHER" id="PTHR23007:SF11">
    <property type="entry name" value="E3 UBIQUITIN-PROTEIN LIGASE CBL"/>
    <property type="match status" value="1"/>
</dbReference>
<feature type="region of interest" description="Disordered" evidence="2">
    <location>
        <begin position="1"/>
        <end position="25"/>
    </location>
</feature>
<evidence type="ECO:0000313" key="6">
    <source>
        <dbReference type="Proteomes" id="UP000220158"/>
    </source>
</evidence>
<dbReference type="GO" id="GO:0005886">
    <property type="term" value="C:plasma membrane"/>
    <property type="evidence" value="ECO:0007669"/>
    <property type="project" value="TreeGrafter"/>
</dbReference>
<dbReference type="GeneID" id="39736788"/>
<evidence type="ECO:0000313" key="5">
    <source>
        <dbReference type="EMBL" id="CRH00665.1"/>
    </source>
</evidence>
<keyword evidence="3" id="KW-0472">Membrane</keyword>
<keyword evidence="1" id="KW-0479">Metal-binding</keyword>
<feature type="transmembrane region" description="Helical" evidence="3">
    <location>
        <begin position="711"/>
        <end position="730"/>
    </location>
</feature>
<dbReference type="InterPro" id="IPR001841">
    <property type="entry name" value="Znf_RING"/>
</dbReference>
<dbReference type="Pfam" id="PF13920">
    <property type="entry name" value="zf-C3HC4_3"/>
    <property type="match status" value="1"/>
</dbReference>
<dbReference type="EMBL" id="LN835306">
    <property type="protein sequence ID" value="CRH00665.1"/>
    <property type="molecule type" value="Genomic_DNA"/>
</dbReference>
<dbReference type="Proteomes" id="UP000220158">
    <property type="component" value="Chromosome 11"/>
</dbReference>
<feature type="transmembrane region" description="Helical" evidence="3">
    <location>
        <begin position="736"/>
        <end position="753"/>
    </location>
</feature>
<feature type="region of interest" description="Disordered" evidence="2">
    <location>
        <begin position="342"/>
        <end position="361"/>
    </location>
</feature>
<feature type="transmembrane region" description="Helical" evidence="3">
    <location>
        <begin position="672"/>
        <end position="691"/>
    </location>
</feature>
<keyword evidence="3" id="KW-0812">Transmembrane</keyword>
<dbReference type="GO" id="GO:0008270">
    <property type="term" value="F:zinc ion binding"/>
    <property type="evidence" value="ECO:0007669"/>
    <property type="project" value="UniProtKB-KW"/>
</dbReference>
<dbReference type="GO" id="GO:0023051">
    <property type="term" value="P:regulation of signaling"/>
    <property type="evidence" value="ECO:0007669"/>
    <property type="project" value="InterPro"/>
</dbReference>
<dbReference type="SUPFAM" id="SSF57850">
    <property type="entry name" value="RING/U-box"/>
    <property type="match status" value="1"/>
</dbReference>
<dbReference type="RefSeq" id="XP_028533668.1">
    <property type="nucleotide sequence ID" value="XM_028677261.1"/>
</dbReference>
<dbReference type="PROSITE" id="PS50089">
    <property type="entry name" value="ZF_RING_2"/>
    <property type="match status" value="1"/>
</dbReference>
<dbReference type="OMA" id="HFQYFIW"/>
<dbReference type="InterPro" id="IPR013083">
    <property type="entry name" value="Znf_RING/FYVE/PHD"/>
</dbReference>
<evidence type="ECO:0000259" key="4">
    <source>
        <dbReference type="PROSITE" id="PS50089"/>
    </source>
</evidence>
<dbReference type="GO" id="GO:0007165">
    <property type="term" value="P:signal transduction"/>
    <property type="evidence" value="ECO:0007669"/>
    <property type="project" value="TreeGrafter"/>
</dbReference>
<organism evidence="5 6">
    <name type="scientific">Plasmodium relictum</name>
    <dbReference type="NCBI Taxonomy" id="85471"/>
    <lineage>
        <taxon>Eukaryota</taxon>
        <taxon>Sar</taxon>
        <taxon>Alveolata</taxon>
        <taxon>Apicomplexa</taxon>
        <taxon>Aconoidasida</taxon>
        <taxon>Haemosporida</taxon>
        <taxon>Plasmodiidae</taxon>
        <taxon>Plasmodium</taxon>
        <taxon>Plasmodium (Haemamoeba)</taxon>
    </lineage>
</organism>
<dbReference type="KEGG" id="prel:PRELSG_1101200"/>
<keyword evidence="6" id="KW-1185">Reference proteome</keyword>
<feature type="domain" description="RING-type" evidence="4">
    <location>
        <begin position="883"/>
        <end position="929"/>
    </location>
</feature>
<feature type="transmembrane region" description="Helical" evidence="3">
    <location>
        <begin position="632"/>
        <end position="660"/>
    </location>
</feature>
<keyword evidence="1" id="KW-0862">Zinc</keyword>
<accession>A0A1J1H6X1</accession>
<protein>
    <submittedName>
        <fullName evidence="5">Zinc finger protein, putative</fullName>
    </submittedName>
</protein>
<keyword evidence="1" id="KW-0863">Zinc-finger</keyword>
<reference evidence="5 6" key="1">
    <citation type="submission" date="2015-04" db="EMBL/GenBank/DDBJ databases">
        <authorList>
            <consortium name="Pathogen Informatics"/>
        </authorList>
    </citation>
    <scope>NUCLEOTIDE SEQUENCE [LARGE SCALE GENOMIC DNA]</scope>
    <source>
        <strain evidence="5 6">SGS1</strain>
    </source>
</reference>
<feature type="compositionally biased region" description="Basic and acidic residues" evidence="2">
    <location>
        <begin position="1"/>
        <end position="20"/>
    </location>
</feature>
<evidence type="ECO:0000256" key="1">
    <source>
        <dbReference type="PROSITE-ProRule" id="PRU00175"/>
    </source>
</evidence>
<keyword evidence="3" id="KW-1133">Transmembrane helix</keyword>
<feature type="transmembrane region" description="Helical" evidence="3">
    <location>
        <begin position="589"/>
        <end position="611"/>
    </location>
</feature>
<dbReference type="GO" id="GO:0017124">
    <property type="term" value="F:SH3 domain binding"/>
    <property type="evidence" value="ECO:0007669"/>
    <property type="project" value="TreeGrafter"/>
</dbReference>
<dbReference type="OrthoDB" id="10017393at2759"/>
<dbReference type="GO" id="GO:0045121">
    <property type="term" value="C:membrane raft"/>
    <property type="evidence" value="ECO:0007669"/>
    <property type="project" value="TreeGrafter"/>
</dbReference>
<dbReference type="SMART" id="SM00184">
    <property type="entry name" value="RING"/>
    <property type="match status" value="1"/>
</dbReference>